<gene>
    <name evidence="2" type="ORF">ACFO5X_07805</name>
</gene>
<reference evidence="3" key="1">
    <citation type="journal article" date="2019" name="Int. J. Syst. Evol. Microbiol.">
        <title>The Global Catalogue of Microorganisms (GCM) 10K type strain sequencing project: providing services to taxonomists for standard genome sequencing and annotation.</title>
        <authorList>
            <consortium name="The Broad Institute Genomics Platform"/>
            <consortium name="The Broad Institute Genome Sequencing Center for Infectious Disease"/>
            <person name="Wu L."/>
            <person name="Ma J."/>
        </authorList>
    </citation>
    <scope>NUCLEOTIDE SEQUENCE [LARGE SCALE GENOMIC DNA]</scope>
    <source>
        <strain evidence="3">CGMCC 4.7283</strain>
    </source>
</reference>
<keyword evidence="1" id="KW-0812">Transmembrane</keyword>
<keyword evidence="2" id="KW-0808">Transferase</keyword>
<dbReference type="Proteomes" id="UP001595973">
    <property type="component" value="Unassembled WGS sequence"/>
</dbReference>
<keyword evidence="1" id="KW-1133">Transmembrane helix</keyword>
<dbReference type="EMBL" id="JBHSGI010000005">
    <property type="protein sequence ID" value="MFC4668453.1"/>
    <property type="molecule type" value="Genomic_DNA"/>
</dbReference>
<name>A0ABV9KEW6_9RHOB</name>
<feature type="transmembrane region" description="Helical" evidence="1">
    <location>
        <begin position="28"/>
        <end position="50"/>
    </location>
</feature>
<organism evidence="2 3">
    <name type="scientific">Seohaeicola nanhaiensis</name>
    <dbReference type="NCBI Taxonomy" id="1387282"/>
    <lineage>
        <taxon>Bacteria</taxon>
        <taxon>Pseudomonadati</taxon>
        <taxon>Pseudomonadota</taxon>
        <taxon>Alphaproteobacteria</taxon>
        <taxon>Rhodobacterales</taxon>
        <taxon>Roseobacteraceae</taxon>
        <taxon>Seohaeicola</taxon>
    </lineage>
</organism>
<keyword evidence="2" id="KW-0012">Acyltransferase</keyword>
<dbReference type="RefSeq" id="WP_380716736.1">
    <property type="nucleotide sequence ID" value="NZ_JBHSGI010000005.1"/>
</dbReference>
<protein>
    <submittedName>
        <fullName evidence="2">Apolipoprotein acyltransferase</fullName>
    </submittedName>
</protein>
<keyword evidence="3" id="KW-1185">Reference proteome</keyword>
<comment type="caution">
    <text evidence="2">The sequence shown here is derived from an EMBL/GenBank/DDBJ whole genome shotgun (WGS) entry which is preliminary data.</text>
</comment>
<accession>A0ABV9KEW6</accession>
<evidence type="ECO:0000313" key="3">
    <source>
        <dbReference type="Proteomes" id="UP001595973"/>
    </source>
</evidence>
<proteinExistence type="predicted"/>
<evidence type="ECO:0000256" key="1">
    <source>
        <dbReference type="SAM" id="Phobius"/>
    </source>
</evidence>
<sequence length="55" mass="5469">MLVIGGGLLGVLIGSLTAKKRGGSGADMAQYGAGYGIAFALIGMIATVVIERMVV</sequence>
<keyword evidence="1" id="KW-0472">Membrane</keyword>
<evidence type="ECO:0000313" key="2">
    <source>
        <dbReference type="EMBL" id="MFC4668453.1"/>
    </source>
</evidence>
<dbReference type="GO" id="GO:0016746">
    <property type="term" value="F:acyltransferase activity"/>
    <property type="evidence" value="ECO:0007669"/>
    <property type="project" value="UniProtKB-KW"/>
</dbReference>